<evidence type="ECO:0000313" key="6">
    <source>
        <dbReference type="EMBL" id="CBY01233.1"/>
    </source>
</evidence>
<dbReference type="PROSITE" id="PS50089">
    <property type="entry name" value="ZF_RING_2"/>
    <property type="match status" value="1"/>
</dbReference>
<dbReference type="VEuPathDB" id="FungiDB:LEMA_P000200.1"/>
<dbReference type="RefSeq" id="XP_003844712.1">
    <property type="nucleotide sequence ID" value="XM_003844664.1"/>
</dbReference>
<dbReference type="GO" id="GO:0016567">
    <property type="term" value="P:protein ubiquitination"/>
    <property type="evidence" value="ECO:0007669"/>
    <property type="project" value="TreeGrafter"/>
</dbReference>
<dbReference type="CDD" id="cd16448">
    <property type="entry name" value="RING-H2"/>
    <property type="match status" value="1"/>
</dbReference>
<dbReference type="GO" id="GO:0008270">
    <property type="term" value="F:zinc ion binding"/>
    <property type="evidence" value="ECO:0007669"/>
    <property type="project" value="UniProtKB-KW"/>
</dbReference>
<dbReference type="OrthoDB" id="21204at2759"/>
<dbReference type="SMART" id="SM00184">
    <property type="entry name" value="RING"/>
    <property type="match status" value="1"/>
</dbReference>
<dbReference type="InParanoid" id="E5ADE4"/>
<keyword evidence="2 4" id="KW-0863">Zinc-finger</keyword>
<dbReference type="GO" id="GO:0061630">
    <property type="term" value="F:ubiquitin protein ligase activity"/>
    <property type="evidence" value="ECO:0007669"/>
    <property type="project" value="TreeGrafter"/>
</dbReference>
<keyword evidence="1" id="KW-0479">Metal-binding</keyword>
<keyword evidence="3" id="KW-0862">Zinc</keyword>
<dbReference type="EMBL" id="FP929139">
    <property type="protein sequence ID" value="CBY01233.1"/>
    <property type="molecule type" value="Genomic_DNA"/>
</dbReference>
<name>E5ADE4_LEPMJ</name>
<reference evidence="7" key="1">
    <citation type="journal article" date="2011" name="Nat. Commun.">
        <title>Effector diversification within compartments of the Leptosphaeria maculans genome affected by Repeat-Induced Point mutations.</title>
        <authorList>
            <person name="Rouxel T."/>
            <person name="Grandaubert J."/>
            <person name="Hane J.K."/>
            <person name="Hoede C."/>
            <person name="van de Wouw A.P."/>
            <person name="Couloux A."/>
            <person name="Dominguez V."/>
            <person name="Anthouard V."/>
            <person name="Bally P."/>
            <person name="Bourras S."/>
            <person name="Cozijnsen A.J."/>
            <person name="Ciuffetti L.M."/>
            <person name="Degrave A."/>
            <person name="Dilmaghani A."/>
            <person name="Duret L."/>
            <person name="Fudal I."/>
            <person name="Goodwin S.B."/>
            <person name="Gout L."/>
            <person name="Glaser N."/>
            <person name="Linglin J."/>
            <person name="Kema G.H.J."/>
            <person name="Lapalu N."/>
            <person name="Lawrence C.B."/>
            <person name="May K."/>
            <person name="Meyer M."/>
            <person name="Ollivier B."/>
            <person name="Poulain J."/>
            <person name="Schoch C.L."/>
            <person name="Simon A."/>
            <person name="Spatafora J.W."/>
            <person name="Stachowiak A."/>
            <person name="Turgeon B.G."/>
            <person name="Tyler B.M."/>
            <person name="Vincent D."/>
            <person name="Weissenbach J."/>
            <person name="Amselem J."/>
            <person name="Quesneville H."/>
            <person name="Oliver R.P."/>
            <person name="Wincker P."/>
            <person name="Balesdent M.-H."/>
            <person name="Howlett B.J."/>
        </authorList>
    </citation>
    <scope>NUCLEOTIDE SEQUENCE [LARGE SCALE GENOMIC DNA]</scope>
    <source>
        <strain evidence="7">JN3 / isolate v23.1.3 / race Av1-4-5-6-7-8</strain>
    </source>
</reference>
<organism evidence="6 7">
    <name type="scientific">Leptosphaeria maculans (strain JN3 / isolate v23.1.3 / race Av1-4-5-6-7-8)</name>
    <name type="common">Blackleg fungus</name>
    <name type="synonym">Phoma lingam</name>
    <dbReference type="NCBI Taxonomy" id="985895"/>
    <lineage>
        <taxon>Eukaryota</taxon>
        <taxon>Fungi</taxon>
        <taxon>Dikarya</taxon>
        <taxon>Ascomycota</taxon>
        <taxon>Pezizomycotina</taxon>
        <taxon>Dothideomycetes</taxon>
        <taxon>Pleosporomycetidae</taxon>
        <taxon>Pleosporales</taxon>
        <taxon>Pleosporineae</taxon>
        <taxon>Leptosphaeriaceae</taxon>
        <taxon>Plenodomus</taxon>
        <taxon>Plenodomus lingam/Leptosphaeria maculans species complex</taxon>
    </lineage>
</organism>
<dbReference type="OMA" id="HINTGAD"/>
<evidence type="ECO:0000256" key="4">
    <source>
        <dbReference type="PROSITE-ProRule" id="PRU00175"/>
    </source>
</evidence>
<evidence type="ECO:0000256" key="2">
    <source>
        <dbReference type="ARBA" id="ARBA00022771"/>
    </source>
</evidence>
<dbReference type="PANTHER" id="PTHR45969">
    <property type="entry name" value="RING ZINC FINGER PROTEIN-RELATED"/>
    <property type="match status" value="1"/>
</dbReference>
<dbReference type="Proteomes" id="UP000002668">
    <property type="component" value="Genome"/>
</dbReference>
<sequence length="608" mass="69283">MSEPEPVVPVNISFLNEALLPLYGSFYGTAFIINFFDCNLGWLESIIDNHTEGFAAPLTKQDLREMWQERLSDYCNEKTIHYRDPESLQAAQVLRKLDPLAVWSTLESHLRSGKIGGNTFETWESMGRKYINPLRGTNWLVECALMGLSQANIPEEVKLVVRQDLRSMVTCRPRYSRRCNVFANFGDPAPELFGPGGTLWPAMERFSGGPQYSSGIRHLLMTVMKEILTVVHLWTAASVTEGRPSNEMPTFKWYIDGFLQAHSAFISEVEDYNPHTQLPFHVREGEKDLRFDLLWDWVWNLAYEVHSRPGVRNTRQSFVEMCNVVMQQAQESSADPRPGMPEGFNVRSIVAKIQKEGGSAAEFAGRLYDRARQSTIFDEQRMMHQDAEPQLPEFNWGSRFYINEPVSDTEEVGSDELHDDDDDDEMFDTDFDEPVELEAFGPCTELEPIANTVTAMPPNQYCTICIEVYTNGENDMRIVRLNACAHYFHYACLWSWANGTSPNRNLCPECRTQFSEVRRSVRRRSVWEDASNLPSEEVHINTGADEEVHGERATEEEGNSVGTAQAQLLNERATITTAAAGRERIINDYSEDIEENGQAEEETCPIME</sequence>
<dbReference type="PANTHER" id="PTHR45969:SF69">
    <property type="entry name" value="FINGER DOMAIN PROTEIN, PUTATIVE (AFU_ORTHOLOGUE AFUA_3G12190)-RELATED"/>
    <property type="match status" value="1"/>
</dbReference>
<dbReference type="Pfam" id="PF13639">
    <property type="entry name" value="zf-RING_2"/>
    <property type="match status" value="1"/>
</dbReference>
<dbReference type="Gene3D" id="3.30.40.10">
    <property type="entry name" value="Zinc/RING finger domain, C3HC4 (zinc finger)"/>
    <property type="match status" value="1"/>
</dbReference>
<proteinExistence type="predicted"/>
<dbReference type="InterPro" id="IPR001841">
    <property type="entry name" value="Znf_RING"/>
</dbReference>
<dbReference type="GeneID" id="13286837"/>
<dbReference type="STRING" id="985895.E5ADE4"/>
<keyword evidence="7" id="KW-1185">Reference proteome</keyword>
<protein>
    <recommendedName>
        <fullName evidence="5">RING-type domain-containing protein</fullName>
    </recommendedName>
</protein>
<evidence type="ECO:0000259" key="5">
    <source>
        <dbReference type="PROSITE" id="PS50089"/>
    </source>
</evidence>
<dbReference type="InterPro" id="IPR013083">
    <property type="entry name" value="Znf_RING/FYVE/PHD"/>
</dbReference>
<evidence type="ECO:0000256" key="1">
    <source>
        <dbReference type="ARBA" id="ARBA00022723"/>
    </source>
</evidence>
<dbReference type="SUPFAM" id="SSF57850">
    <property type="entry name" value="RING/U-box"/>
    <property type="match status" value="1"/>
</dbReference>
<gene>
    <name evidence="6" type="ORF">LEMA_P000200.1</name>
</gene>
<evidence type="ECO:0000313" key="7">
    <source>
        <dbReference type="Proteomes" id="UP000002668"/>
    </source>
</evidence>
<dbReference type="AlphaFoldDB" id="E5ADE4"/>
<feature type="domain" description="RING-type" evidence="5">
    <location>
        <begin position="462"/>
        <end position="511"/>
    </location>
</feature>
<accession>E5ADE4</accession>
<dbReference type="HOGENOM" id="CLU_449100_0_0_1"/>
<evidence type="ECO:0000256" key="3">
    <source>
        <dbReference type="ARBA" id="ARBA00022833"/>
    </source>
</evidence>